<evidence type="ECO:0000313" key="1">
    <source>
        <dbReference type="EMBL" id="KRN47662.1"/>
    </source>
</evidence>
<organism evidence="1 2">
    <name type="scientific">Kandleria vitulina DSM 20405</name>
    <dbReference type="NCBI Taxonomy" id="1410657"/>
    <lineage>
        <taxon>Bacteria</taxon>
        <taxon>Bacillati</taxon>
        <taxon>Bacillota</taxon>
        <taxon>Erysipelotrichia</taxon>
        <taxon>Erysipelotrichales</taxon>
        <taxon>Coprobacillaceae</taxon>
        <taxon>Kandleria</taxon>
    </lineage>
</organism>
<accession>A0A0R2H5H7</accession>
<proteinExistence type="predicted"/>
<dbReference type="PANTHER" id="PTHR35271">
    <property type="entry name" value="ABC TRANSPORTER, SUBSTRATE-BINDING LIPOPROTEIN-RELATED"/>
    <property type="match status" value="1"/>
</dbReference>
<dbReference type="PANTHER" id="PTHR35271:SF1">
    <property type="entry name" value="ABC TRANSPORTER, SUBSTRATE-BINDING LIPOPROTEIN"/>
    <property type="match status" value="1"/>
</dbReference>
<dbReference type="SUPFAM" id="SSF53822">
    <property type="entry name" value="Periplasmic binding protein-like I"/>
    <property type="match status" value="1"/>
</dbReference>
<dbReference type="EMBL" id="JQBL01000037">
    <property type="protein sequence ID" value="KRN47662.1"/>
    <property type="molecule type" value="Genomic_DNA"/>
</dbReference>
<dbReference type="AlphaFoldDB" id="A0A0R2H5H7"/>
<dbReference type="InterPro" id="IPR007487">
    <property type="entry name" value="ABC_transpt-TYRBP-like"/>
</dbReference>
<protein>
    <submittedName>
        <fullName evidence="1">ABC transporter substrate-binding protein</fullName>
    </submittedName>
</protein>
<gene>
    <name evidence="1" type="ORF">IV49_GL001359</name>
</gene>
<reference evidence="1 2" key="1">
    <citation type="journal article" date="2015" name="Genome Announc.">
        <title>Expanding the biotechnology potential of lactobacilli through comparative genomics of 213 strains and associated genera.</title>
        <authorList>
            <person name="Sun Z."/>
            <person name="Harris H.M."/>
            <person name="McCann A."/>
            <person name="Guo C."/>
            <person name="Argimon S."/>
            <person name="Zhang W."/>
            <person name="Yang X."/>
            <person name="Jeffery I.B."/>
            <person name="Cooney J.C."/>
            <person name="Kagawa T.F."/>
            <person name="Liu W."/>
            <person name="Song Y."/>
            <person name="Salvetti E."/>
            <person name="Wrobel A."/>
            <person name="Rasinkangas P."/>
            <person name="Parkhill J."/>
            <person name="Rea M.C."/>
            <person name="O'Sullivan O."/>
            <person name="Ritari J."/>
            <person name="Douillard F.P."/>
            <person name="Paul Ross R."/>
            <person name="Yang R."/>
            <person name="Briner A.E."/>
            <person name="Felis G.E."/>
            <person name="de Vos W.M."/>
            <person name="Barrangou R."/>
            <person name="Klaenhammer T.R."/>
            <person name="Caufield P.W."/>
            <person name="Cui Y."/>
            <person name="Zhang H."/>
            <person name="O'Toole P.W."/>
        </authorList>
    </citation>
    <scope>NUCLEOTIDE SEQUENCE [LARGE SCALE GENOMIC DNA]</scope>
    <source>
        <strain evidence="1 2">DSM 20405</strain>
    </source>
</reference>
<dbReference type="Proteomes" id="UP000051841">
    <property type="component" value="Unassembled WGS sequence"/>
</dbReference>
<evidence type="ECO:0000313" key="2">
    <source>
        <dbReference type="Proteomes" id="UP000051841"/>
    </source>
</evidence>
<keyword evidence="2" id="KW-1185">Reference proteome</keyword>
<dbReference type="CDD" id="cd06325">
    <property type="entry name" value="PBP1_ABC_unchar_transporter"/>
    <property type="match status" value="1"/>
</dbReference>
<dbReference type="PATRIC" id="fig|1410657.5.peg.1408"/>
<sequence>MGVFCFTIINVTRKGDIIMKKLFKTLLVGAMAASLLSGCSSSSSKKKVGIIQMMDHTSLNTIKSAFDDEMNKLGYTDKNVEYTFKNGQGDNNTLASIANDFQGKDFDVVVAIATPAAQAAARLANKTPVIFSAVSDPVGAKLTASLTKPNKNITGTSDEVQVDQIMEKALQVQPNMKKIGLLYNKGEANSVTNIANIKKYLASKNIQVEEATVVGVNEVQSAVDTLASKCDAIFSPNDNTVASAMSIAGQRAMKAGIPYYVGADSMVKDGGFMTVGIDYEELGRETARMTDQVLKGKSVSSLPVKVFKTNLNIYVNKKALSTLKVTLPDSIKNDKKYIEI</sequence>
<dbReference type="Pfam" id="PF04392">
    <property type="entry name" value="ABC_sub_bind"/>
    <property type="match status" value="1"/>
</dbReference>
<comment type="caution">
    <text evidence="1">The sequence shown here is derived from an EMBL/GenBank/DDBJ whole genome shotgun (WGS) entry which is preliminary data.</text>
</comment>
<dbReference type="InterPro" id="IPR028082">
    <property type="entry name" value="Peripla_BP_I"/>
</dbReference>
<name>A0A0R2H5H7_9FIRM</name>
<dbReference type="Gene3D" id="3.40.50.2300">
    <property type="match status" value="2"/>
</dbReference>